<dbReference type="GO" id="GO:0005576">
    <property type="term" value="C:extracellular region"/>
    <property type="evidence" value="ECO:0007669"/>
    <property type="project" value="UniProtKB-SubCell"/>
</dbReference>
<dbReference type="RefSeq" id="WP_073083819.1">
    <property type="nucleotide sequence ID" value="NZ_FQWS01000001.1"/>
</dbReference>
<dbReference type="Pfam" id="PF24517">
    <property type="entry name" value="CBM96"/>
    <property type="match status" value="1"/>
</dbReference>
<evidence type="ECO:0000256" key="3">
    <source>
        <dbReference type="ARBA" id="ARBA00022729"/>
    </source>
</evidence>
<dbReference type="Proteomes" id="UP000184522">
    <property type="component" value="Unassembled WGS sequence"/>
</dbReference>
<evidence type="ECO:0000313" key="6">
    <source>
        <dbReference type="Proteomes" id="UP000184522"/>
    </source>
</evidence>
<dbReference type="STRING" id="1089305.SAMN05444148_0997"/>
<keyword evidence="2" id="KW-0964">Secreted</keyword>
<evidence type="ECO:0000256" key="1">
    <source>
        <dbReference type="ARBA" id="ARBA00004613"/>
    </source>
</evidence>
<evidence type="ECO:0000313" key="5">
    <source>
        <dbReference type="EMBL" id="SHG80817.1"/>
    </source>
</evidence>
<reference evidence="6" key="1">
    <citation type="submission" date="2016-11" db="EMBL/GenBank/DDBJ databases">
        <authorList>
            <person name="Varghese N."/>
            <person name="Submissions S."/>
        </authorList>
    </citation>
    <scope>NUCLEOTIDE SEQUENCE [LARGE SCALE GENOMIC DNA]</scope>
    <source>
        <strain evidence="6">DSM 25330</strain>
    </source>
</reference>
<keyword evidence="3" id="KW-0732">Signal</keyword>
<comment type="subcellular location">
    <subcellularLocation>
        <location evidence="1">Secreted</location>
    </subcellularLocation>
</comment>
<organism evidence="5 6">
    <name type="scientific">Winogradskyella jejuensis</name>
    <dbReference type="NCBI Taxonomy" id="1089305"/>
    <lineage>
        <taxon>Bacteria</taxon>
        <taxon>Pseudomonadati</taxon>
        <taxon>Bacteroidota</taxon>
        <taxon>Flavobacteriia</taxon>
        <taxon>Flavobacteriales</taxon>
        <taxon>Flavobacteriaceae</taxon>
        <taxon>Winogradskyella</taxon>
    </lineage>
</organism>
<dbReference type="EMBL" id="FQWS01000001">
    <property type="protein sequence ID" value="SHG80817.1"/>
    <property type="molecule type" value="Genomic_DNA"/>
</dbReference>
<sequence length="217" mass="25682">MKKIKFTIDFLIGHRKQNFLFLLTLFFLLSCNKEIKKWSFRPNEITGKDAFISHGNPKTSFSGSDKLHMLSLSVNDSIPNDQRFLIRFGFRTIPDKTVVDSAFIYLYALEPGHFGKNNSFMSYEINELWVSRDVNWENQPALREKSKKTYMAPQEKYQNYKIDVTDYVNKVLIGEIKNYGHLFMLEDEMKSYKGVRFHSSNSKKEELRPKLEVFYRE</sequence>
<dbReference type="AlphaFoldDB" id="A0A1M5MUI1"/>
<name>A0A1M5MUI1_9FLAO</name>
<dbReference type="NCBIfam" id="NF033679">
    <property type="entry name" value="DNRLRE_dom"/>
    <property type="match status" value="1"/>
</dbReference>
<proteinExistence type="predicted"/>
<protein>
    <recommendedName>
        <fullName evidence="4">Carbohydrate-binding module family 96 domain-containing protein</fullName>
    </recommendedName>
</protein>
<feature type="domain" description="Carbohydrate-binding module family 96" evidence="4">
    <location>
        <begin position="47"/>
        <end position="213"/>
    </location>
</feature>
<keyword evidence="6" id="KW-1185">Reference proteome</keyword>
<dbReference type="OrthoDB" id="1425346at2"/>
<gene>
    <name evidence="5" type="ORF">SAMN05444148_0997</name>
</gene>
<dbReference type="PROSITE" id="PS51257">
    <property type="entry name" value="PROKAR_LIPOPROTEIN"/>
    <property type="match status" value="1"/>
</dbReference>
<dbReference type="InterPro" id="IPR055372">
    <property type="entry name" value="CBM96"/>
</dbReference>
<evidence type="ECO:0000259" key="4">
    <source>
        <dbReference type="Pfam" id="PF24517"/>
    </source>
</evidence>
<accession>A0A1M5MUI1</accession>
<evidence type="ECO:0000256" key="2">
    <source>
        <dbReference type="ARBA" id="ARBA00022525"/>
    </source>
</evidence>